<feature type="chain" id="PRO_5047059832" evidence="1">
    <location>
        <begin position="26"/>
        <end position="166"/>
    </location>
</feature>
<feature type="signal peptide" evidence="1">
    <location>
        <begin position="1"/>
        <end position="25"/>
    </location>
</feature>
<sequence>MKMKKKTALVVSALALAASATGVYAYSATAPDSAGTTAAAGKGTVEKKDTGFTTEIFDCNGKDLEGLFQVHIGNNFTSPFESTLCLDAAGRIANLNTAGPAGASILFINDQISSVKNDTGRPMCVYTDSGFRGDELRINDQEQYQFAFMDPEFRKFNDSISSIRAC</sequence>
<name>A0ABT0IA79_9ACTN</name>
<organism evidence="2 3">
    <name type="scientific">Streptomyces lichenis</name>
    <dbReference type="NCBI Taxonomy" id="2306967"/>
    <lineage>
        <taxon>Bacteria</taxon>
        <taxon>Bacillati</taxon>
        <taxon>Actinomycetota</taxon>
        <taxon>Actinomycetes</taxon>
        <taxon>Kitasatosporales</taxon>
        <taxon>Streptomycetaceae</taxon>
        <taxon>Streptomyces</taxon>
    </lineage>
</organism>
<gene>
    <name evidence="2" type="ORF">M1O15_12630</name>
</gene>
<dbReference type="RefSeq" id="WP_248633821.1">
    <property type="nucleotide sequence ID" value="NZ_JALPTH010000010.1"/>
</dbReference>
<evidence type="ECO:0000313" key="3">
    <source>
        <dbReference type="Proteomes" id="UP001522868"/>
    </source>
</evidence>
<proteinExistence type="predicted"/>
<keyword evidence="3" id="KW-1185">Reference proteome</keyword>
<comment type="caution">
    <text evidence="2">The sequence shown here is derived from an EMBL/GenBank/DDBJ whole genome shotgun (WGS) entry which is preliminary data.</text>
</comment>
<keyword evidence="1" id="KW-0732">Signal</keyword>
<dbReference type="Proteomes" id="UP001522868">
    <property type="component" value="Unassembled WGS sequence"/>
</dbReference>
<protein>
    <submittedName>
        <fullName evidence="2">Peptidase inhibitor family I36 protein</fullName>
    </submittedName>
</protein>
<evidence type="ECO:0000256" key="1">
    <source>
        <dbReference type="SAM" id="SignalP"/>
    </source>
</evidence>
<evidence type="ECO:0000313" key="2">
    <source>
        <dbReference type="EMBL" id="MCK8678226.1"/>
    </source>
</evidence>
<dbReference type="Pfam" id="PF03995">
    <property type="entry name" value="Inhibitor_I36"/>
    <property type="match status" value="1"/>
</dbReference>
<reference evidence="2 3" key="1">
    <citation type="submission" date="2022-04" db="EMBL/GenBank/DDBJ databases">
        <title>Streptomyces sp. nov. LCR6-01 isolated from Lichen of Dirinaria sp.</title>
        <authorList>
            <person name="Kanchanasin P."/>
            <person name="Tanasupawat S."/>
            <person name="Phongsopitanun W."/>
        </authorList>
    </citation>
    <scope>NUCLEOTIDE SEQUENCE [LARGE SCALE GENOMIC DNA]</scope>
    <source>
        <strain evidence="2 3">LCR6-01</strain>
    </source>
</reference>
<dbReference type="EMBL" id="JALPTH010000010">
    <property type="protein sequence ID" value="MCK8678226.1"/>
    <property type="molecule type" value="Genomic_DNA"/>
</dbReference>
<accession>A0ABT0IA79</accession>
<dbReference type="Gene3D" id="2.60.20.10">
    <property type="entry name" value="Crystallins"/>
    <property type="match status" value="1"/>
</dbReference>